<proteinExistence type="predicted"/>
<name>A0A6J6WRN7_9ZZZZ</name>
<sequence length="76" mass="7369">MFAGERTSVATTSNLVIGDPPLSTGAVKASDTELDPGAPLATTAVGAPGVVYATIGSDGTEADPVPASLRAATVNV</sequence>
<accession>A0A6J6WRN7</accession>
<dbReference type="EMBL" id="CAFAAH010000003">
    <property type="protein sequence ID" value="CAB4785914.1"/>
    <property type="molecule type" value="Genomic_DNA"/>
</dbReference>
<protein>
    <submittedName>
        <fullName evidence="1">Unannotated protein</fullName>
    </submittedName>
</protein>
<reference evidence="1" key="1">
    <citation type="submission" date="2020-05" db="EMBL/GenBank/DDBJ databases">
        <authorList>
            <person name="Chiriac C."/>
            <person name="Salcher M."/>
            <person name="Ghai R."/>
            <person name="Kavagutti S V."/>
        </authorList>
    </citation>
    <scope>NUCLEOTIDE SEQUENCE</scope>
</reference>
<evidence type="ECO:0000313" key="1">
    <source>
        <dbReference type="EMBL" id="CAB4785914.1"/>
    </source>
</evidence>
<organism evidence="1">
    <name type="scientific">freshwater metagenome</name>
    <dbReference type="NCBI Taxonomy" id="449393"/>
    <lineage>
        <taxon>unclassified sequences</taxon>
        <taxon>metagenomes</taxon>
        <taxon>ecological metagenomes</taxon>
    </lineage>
</organism>
<dbReference type="AlphaFoldDB" id="A0A6J6WRN7"/>
<gene>
    <name evidence="1" type="ORF">UFOPK2996_00082</name>
</gene>